<gene>
    <name evidence="1" type="ORF">PHA8399_02655</name>
</gene>
<reference evidence="1 2" key="1">
    <citation type="submission" date="2015-09" db="EMBL/GenBank/DDBJ databases">
        <authorList>
            <consortium name="Swine Surveillance"/>
        </authorList>
    </citation>
    <scope>NUCLEOTIDE SEQUENCE [LARGE SCALE GENOMIC DNA]</scope>
    <source>
        <strain evidence="1 2">CECT 8399</strain>
    </source>
</reference>
<evidence type="ECO:0000313" key="2">
    <source>
        <dbReference type="Proteomes" id="UP000051326"/>
    </source>
</evidence>
<name>A0A0P1HBG5_9RHOB</name>
<dbReference type="EMBL" id="CYSR01000027">
    <property type="protein sequence ID" value="CUI00523.1"/>
    <property type="molecule type" value="Genomic_DNA"/>
</dbReference>
<proteinExistence type="predicted"/>
<organism evidence="1 2">
    <name type="scientific">Leisingera aquaemixtae</name>
    <dbReference type="NCBI Taxonomy" id="1396826"/>
    <lineage>
        <taxon>Bacteria</taxon>
        <taxon>Pseudomonadati</taxon>
        <taxon>Pseudomonadota</taxon>
        <taxon>Alphaproteobacteria</taxon>
        <taxon>Rhodobacterales</taxon>
        <taxon>Roseobacteraceae</taxon>
        <taxon>Leisingera</taxon>
    </lineage>
</organism>
<dbReference type="STRING" id="1396826.PHA8399_02655"/>
<accession>A0A0P1HBG5</accession>
<protein>
    <submittedName>
        <fullName evidence="1">Uncharacterized protein</fullName>
    </submittedName>
</protein>
<dbReference type="Proteomes" id="UP000051326">
    <property type="component" value="Unassembled WGS sequence"/>
</dbReference>
<evidence type="ECO:0000313" key="1">
    <source>
        <dbReference type="EMBL" id="CUI00523.1"/>
    </source>
</evidence>
<sequence length="271" mass="26666">MLKLKADAQPAVELGTPRKMAVRIDGISAPKNMKIGLVAGGAGPTASSVTDPVKTPGPVVTSAAKAAHIPAPAAQQALGRTLKVLKAAKAVKAAFAARAARAERQPFAAAETGSPLPKLGLAAAGLAVASAMLLYFQFGGGTTPADIDQASLAPDAVLPAGAASAAGLAEGAGSGEDALVARITAGTLAALRSKQSEPGPATPAAAPAALAEGTALFKMVMTAAAQGQSEAYIDQMVNGAYARREITVPASLIDAGGRVDTATLLALFVGN</sequence>
<dbReference type="AlphaFoldDB" id="A0A0P1HBG5"/>